<protein>
    <submittedName>
        <fullName evidence="1">Uncharacterized protein</fullName>
    </submittedName>
</protein>
<organism evidence="1">
    <name type="scientific">marine metagenome</name>
    <dbReference type="NCBI Taxonomy" id="408172"/>
    <lineage>
        <taxon>unclassified sequences</taxon>
        <taxon>metagenomes</taxon>
        <taxon>ecological metagenomes</taxon>
    </lineage>
</organism>
<evidence type="ECO:0000313" key="1">
    <source>
        <dbReference type="EMBL" id="SVD89791.1"/>
    </source>
</evidence>
<gene>
    <name evidence="1" type="ORF">METZ01_LOCUS442645</name>
</gene>
<proteinExistence type="predicted"/>
<dbReference type="AlphaFoldDB" id="A0A382Z2X0"/>
<reference evidence="1" key="1">
    <citation type="submission" date="2018-05" db="EMBL/GenBank/DDBJ databases">
        <authorList>
            <person name="Lanie J.A."/>
            <person name="Ng W.-L."/>
            <person name="Kazmierczak K.M."/>
            <person name="Andrzejewski T.M."/>
            <person name="Davidsen T.M."/>
            <person name="Wayne K.J."/>
            <person name="Tettelin H."/>
            <person name="Glass J.I."/>
            <person name="Rusch D."/>
            <person name="Podicherti R."/>
            <person name="Tsui H.-C.T."/>
            <person name="Winkler M.E."/>
        </authorList>
    </citation>
    <scope>NUCLEOTIDE SEQUENCE</scope>
</reference>
<accession>A0A382Z2X0</accession>
<name>A0A382Z2X0_9ZZZZ</name>
<sequence length="26" mass="3033">MSITLLWLKAQKTKPGQNYNINKDNI</sequence>
<dbReference type="EMBL" id="UINC01180542">
    <property type="protein sequence ID" value="SVD89791.1"/>
    <property type="molecule type" value="Genomic_DNA"/>
</dbReference>